<dbReference type="SUPFAM" id="SSF55383">
    <property type="entry name" value="Copper amine oxidase, domain N"/>
    <property type="match status" value="1"/>
</dbReference>
<keyword evidence="5" id="KW-1185">Reference proteome</keyword>
<dbReference type="InterPro" id="IPR035940">
    <property type="entry name" value="CAP_sf"/>
</dbReference>
<dbReference type="RefSeq" id="WP_282911583.1">
    <property type="nucleotide sequence ID" value="NZ_JAGRPV010000001.1"/>
</dbReference>
<dbReference type="Gene3D" id="3.30.457.10">
    <property type="entry name" value="Copper amine oxidase-like, N-terminal domain"/>
    <property type="match status" value="1"/>
</dbReference>
<evidence type="ECO:0000259" key="3">
    <source>
        <dbReference type="Pfam" id="PF07833"/>
    </source>
</evidence>
<evidence type="ECO:0000313" key="4">
    <source>
        <dbReference type="EMBL" id="MDI4648908.1"/>
    </source>
</evidence>
<dbReference type="InterPro" id="IPR012854">
    <property type="entry name" value="Cu_amine_oxidase-like_N"/>
</dbReference>
<dbReference type="InterPro" id="IPR036582">
    <property type="entry name" value="Mao_N_sf"/>
</dbReference>
<comment type="caution">
    <text evidence="4">The sequence shown here is derived from an EMBL/GenBank/DDBJ whole genome shotgun (WGS) entry which is preliminary data.</text>
</comment>
<dbReference type="PANTHER" id="PTHR31157:SF1">
    <property type="entry name" value="SCP DOMAIN-CONTAINING PROTEIN"/>
    <property type="match status" value="1"/>
</dbReference>
<keyword evidence="1" id="KW-0732">Signal</keyword>
<dbReference type="Pfam" id="PF00188">
    <property type="entry name" value="CAP"/>
    <property type="match status" value="1"/>
</dbReference>
<dbReference type="Proteomes" id="UP001161691">
    <property type="component" value="Unassembled WGS sequence"/>
</dbReference>
<dbReference type="Pfam" id="PF07833">
    <property type="entry name" value="Cu_amine_oxidN1"/>
    <property type="match status" value="1"/>
</dbReference>
<feature type="signal peptide" evidence="1">
    <location>
        <begin position="1"/>
        <end position="28"/>
    </location>
</feature>
<dbReference type="EMBL" id="JAGRPV010000001">
    <property type="protein sequence ID" value="MDI4648908.1"/>
    <property type="molecule type" value="Genomic_DNA"/>
</dbReference>
<sequence>MRRYGTMSKAVLTLLLAIGLAAPAPGGAGSVAAAGTAAANAIVDGKPVVFAEAAPVIQAGRMLVPARALLEAMGARMAWDPDARVVTATMQAAPGAGTVLKLKIGSPYVQRTVTDASGKASANVVKLDVAAQLLSDSTMIPLRASAELTGHALEWRQATMTAVISQPEAGAAPEMTFKQYGLSGELFKLSNEEIETFFRTNDVRARHGKTKPFALSVPLSLVARLKSADMGEQGYFSHDSPTYGDPFEMMREQGIKYRSAAENIAAGQETPASVVAAWENSPGHLKNMLGDYEQIGIGYAYYTDSDYRSYWTQQFISS</sequence>
<dbReference type="Gene3D" id="3.40.33.10">
    <property type="entry name" value="CAP"/>
    <property type="match status" value="1"/>
</dbReference>
<evidence type="ECO:0000256" key="1">
    <source>
        <dbReference type="SAM" id="SignalP"/>
    </source>
</evidence>
<accession>A0ABT6TRN8</accession>
<feature type="domain" description="SCP" evidence="2">
    <location>
        <begin position="199"/>
        <end position="315"/>
    </location>
</feature>
<organism evidence="4 5">
    <name type="scientific">Cohnella hashimotonis</name>
    <dbReference type="NCBI Taxonomy" id="2826895"/>
    <lineage>
        <taxon>Bacteria</taxon>
        <taxon>Bacillati</taxon>
        <taxon>Bacillota</taxon>
        <taxon>Bacilli</taxon>
        <taxon>Bacillales</taxon>
        <taxon>Paenibacillaceae</taxon>
        <taxon>Cohnella</taxon>
    </lineage>
</organism>
<dbReference type="CDD" id="cd05379">
    <property type="entry name" value="CAP_bacterial"/>
    <property type="match status" value="1"/>
</dbReference>
<gene>
    <name evidence="4" type="ORF">KB449_28485</name>
</gene>
<name>A0ABT6TRN8_9BACL</name>
<proteinExistence type="predicted"/>
<reference evidence="4" key="1">
    <citation type="submission" date="2023-04" db="EMBL/GenBank/DDBJ databases">
        <title>Comparative genomic analysis of Cohnella hashimotonis sp. nov., isolated from the International Space Station.</title>
        <authorList>
            <person name="Venkateswaran K."/>
            <person name="Simpson A."/>
        </authorList>
    </citation>
    <scope>NUCLEOTIDE SEQUENCE</scope>
    <source>
        <strain evidence="4">F6_2S_P_1</strain>
    </source>
</reference>
<evidence type="ECO:0000259" key="2">
    <source>
        <dbReference type="Pfam" id="PF00188"/>
    </source>
</evidence>
<dbReference type="SUPFAM" id="SSF55797">
    <property type="entry name" value="PR-1-like"/>
    <property type="match status" value="1"/>
</dbReference>
<dbReference type="InterPro" id="IPR014044">
    <property type="entry name" value="CAP_dom"/>
</dbReference>
<dbReference type="PANTHER" id="PTHR31157">
    <property type="entry name" value="SCP DOMAIN-CONTAINING PROTEIN"/>
    <property type="match status" value="1"/>
</dbReference>
<feature type="chain" id="PRO_5046115644" evidence="1">
    <location>
        <begin position="29"/>
        <end position="318"/>
    </location>
</feature>
<evidence type="ECO:0000313" key="5">
    <source>
        <dbReference type="Proteomes" id="UP001161691"/>
    </source>
</evidence>
<feature type="domain" description="Copper amine oxidase-like N-terminal" evidence="3">
    <location>
        <begin position="43"/>
        <end position="163"/>
    </location>
</feature>
<protein>
    <submittedName>
        <fullName evidence="4">Stalk domain-containing protein</fullName>
    </submittedName>
</protein>